<feature type="transmembrane region" description="Helical" evidence="1">
    <location>
        <begin position="43"/>
        <end position="63"/>
    </location>
</feature>
<comment type="caution">
    <text evidence="2">The sequence shown here is derived from an EMBL/GenBank/DDBJ whole genome shotgun (WGS) entry which is preliminary data.</text>
</comment>
<evidence type="ECO:0000313" key="2">
    <source>
        <dbReference type="EMBL" id="NGN91825.1"/>
    </source>
</evidence>
<organism evidence="2 3">
    <name type="scientific">Nocardioides turkmenicus</name>
    <dbReference type="NCBI Taxonomy" id="2711220"/>
    <lineage>
        <taxon>Bacteria</taxon>
        <taxon>Bacillati</taxon>
        <taxon>Actinomycetota</taxon>
        <taxon>Actinomycetes</taxon>
        <taxon>Propionibacteriales</taxon>
        <taxon>Nocardioidaceae</taxon>
        <taxon>Nocardioides</taxon>
    </lineage>
</organism>
<protein>
    <submittedName>
        <fullName evidence="2">Uncharacterized protein</fullName>
    </submittedName>
</protein>
<gene>
    <name evidence="2" type="ORF">G5C66_03595</name>
</gene>
<dbReference type="Proteomes" id="UP000483261">
    <property type="component" value="Unassembled WGS sequence"/>
</dbReference>
<keyword evidence="1" id="KW-0812">Transmembrane</keyword>
<accession>A0A6M1QQ13</accession>
<reference evidence="2 3" key="1">
    <citation type="submission" date="2020-02" db="EMBL/GenBank/DDBJ databases">
        <title>Whole-genome analyses of novel actinobacteria.</title>
        <authorList>
            <person name="Sahin N."/>
        </authorList>
    </citation>
    <scope>NUCLEOTIDE SEQUENCE [LARGE SCALE GENOMIC DNA]</scope>
    <source>
        <strain evidence="2 3">KC13</strain>
    </source>
</reference>
<keyword evidence="3" id="KW-1185">Reference proteome</keyword>
<dbReference type="EMBL" id="JAALAA010000002">
    <property type="protein sequence ID" value="NGN91825.1"/>
    <property type="molecule type" value="Genomic_DNA"/>
</dbReference>
<feature type="transmembrane region" description="Helical" evidence="1">
    <location>
        <begin position="70"/>
        <end position="92"/>
    </location>
</feature>
<keyword evidence="1" id="KW-1133">Transmembrane helix</keyword>
<evidence type="ECO:0000313" key="3">
    <source>
        <dbReference type="Proteomes" id="UP000483261"/>
    </source>
</evidence>
<proteinExistence type="predicted"/>
<name>A0A6M1QQ13_9ACTN</name>
<dbReference type="AlphaFoldDB" id="A0A6M1QQ13"/>
<feature type="transmembrane region" description="Helical" evidence="1">
    <location>
        <begin position="122"/>
        <end position="148"/>
    </location>
</feature>
<evidence type="ECO:0000256" key="1">
    <source>
        <dbReference type="SAM" id="Phobius"/>
    </source>
</evidence>
<keyword evidence="1" id="KW-0472">Membrane</keyword>
<dbReference type="RefSeq" id="WP_165109579.1">
    <property type="nucleotide sequence ID" value="NZ_JAALAA010000002.1"/>
</dbReference>
<sequence length="159" mass="16888">MNTVLARRFPATDMSLGLVLTLVAIGVPRTVLADLGVVPPNSGLAYYVLALAPFVVWLAVALVRRSRRPFADFVVVGALYGLTLVAIHQALWGVGRSWGYRPPAAAFEFAERFGPEWYDLAARGYTCGVAMMIGLGSGVVVAVVASIASRARGRANQPA</sequence>